<feature type="transmembrane region" description="Helical" evidence="1">
    <location>
        <begin position="73"/>
        <end position="98"/>
    </location>
</feature>
<feature type="transmembrane region" description="Helical" evidence="1">
    <location>
        <begin position="44"/>
        <end position="67"/>
    </location>
</feature>
<dbReference type="EMBL" id="LSKU01000001">
    <property type="protein sequence ID" value="KXG44448.1"/>
    <property type="molecule type" value="Genomic_DNA"/>
</dbReference>
<sequence>MEVGFLEVLMIGFVLGIKHAIEPDHIIAVSTIASQSKSLWRSSLAGVFWGIGHTATIFIVGISFIWIKGEIPVTWAMSLEFLVGIMLVVLGVSTILSYKKNKIHVHHHEHNGIAHIHFHDRHDSHVHPKDEKKLSYLKSLMIGFIHGLAGSAAMIILTMSTVHSPMEGAIYILVFGVGTTISMLSFTTLIGIPFVLSAKHIQMNQSLTILAGALSMIFGFYNMYNLGITEGLFSMWVQ</sequence>
<dbReference type="InterPro" id="IPR052776">
    <property type="entry name" value="Chloro_ReproSupport/MetalTrans"/>
</dbReference>
<dbReference type="InterPro" id="IPR039447">
    <property type="entry name" value="UreH-like_TM_dom"/>
</dbReference>
<organism evidence="3 4">
    <name type="scientific">Tepidibacillus decaturensis</name>
    <dbReference type="NCBI Taxonomy" id="1413211"/>
    <lineage>
        <taxon>Bacteria</taxon>
        <taxon>Bacillati</taxon>
        <taxon>Bacillota</taxon>
        <taxon>Bacilli</taxon>
        <taxon>Bacillales</taxon>
        <taxon>Bacillaceae</taxon>
        <taxon>Tepidibacillus</taxon>
    </lineage>
</organism>
<dbReference type="PANTHER" id="PTHR33876">
    <property type="entry name" value="UNNAMED PRODUCT"/>
    <property type="match status" value="1"/>
</dbReference>
<evidence type="ECO:0000256" key="1">
    <source>
        <dbReference type="SAM" id="Phobius"/>
    </source>
</evidence>
<dbReference type="OrthoDB" id="9811044at2"/>
<feature type="transmembrane region" description="Helical" evidence="1">
    <location>
        <begin position="169"/>
        <end position="195"/>
    </location>
</feature>
<dbReference type="AlphaFoldDB" id="A0A135L613"/>
<name>A0A135L613_9BACI</name>
<gene>
    <name evidence="3" type="ORF">U473_10815</name>
</gene>
<dbReference type="Proteomes" id="UP000070352">
    <property type="component" value="Unassembled WGS sequence"/>
</dbReference>
<dbReference type="PANTHER" id="PTHR33876:SF4">
    <property type="entry name" value="CHLOROPLAST PROTEIN FOR GROWTH AND FERTILITY 2"/>
    <property type="match status" value="1"/>
</dbReference>
<reference evidence="3 4" key="1">
    <citation type="submission" date="2016-02" db="EMBL/GenBank/DDBJ databases">
        <title>Draft Genome for Tepidibacillus decaturensis nov. sp. Strain Z9, an Anaerobic, Moderately Thermophilic and Heterotrophic Bacterium from Deep Subsurface of the Illinois Basin, USA.</title>
        <authorList>
            <person name="Dong Y."/>
            <person name="Chang J.Y."/>
            <person name="Sanford R."/>
            <person name="Fouke B.W."/>
        </authorList>
    </citation>
    <scope>NUCLEOTIDE SEQUENCE [LARGE SCALE GENOMIC DNA]</scope>
    <source>
        <strain evidence="3 4">Z9</strain>
    </source>
</reference>
<proteinExistence type="predicted"/>
<keyword evidence="4" id="KW-1185">Reference proteome</keyword>
<dbReference type="RefSeq" id="WP_068726195.1">
    <property type="nucleotide sequence ID" value="NZ_LSKU01000001.1"/>
</dbReference>
<evidence type="ECO:0000313" key="4">
    <source>
        <dbReference type="Proteomes" id="UP000070352"/>
    </source>
</evidence>
<feature type="transmembrane region" description="Helical" evidence="1">
    <location>
        <begin position="139"/>
        <end position="157"/>
    </location>
</feature>
<comment type="caution">
    <text evidence="3">The sequence shown here is derived from an EMBL/GenBank/DDBJ whole genome shotgun (WGS) entry which is preliminary data.</text>
</comment>
<dbReference type="Pfam" id="PF13386">
    <property type="entry name" value="DsbD_2"/>
    <property type="match status" value="1"/>
</dbReference>
<feature type="transmembrane region" description="Helical" evidence="1">
    <location>
        <begin position="207"/>
        <end position="224"/>
    </location>
</feature>
<keyword evidence="1" id="KW-0472">Membrane</keyword>
<evidence type="ECO:0000313" key="3">
    <source>
        <dbReference type="EMBL" id="KXG44448.1"/>
    </source>
</evidence>
<evidence type="ECO:0000259" key="2">
    <source>
        <dbReference type="Pfam" id="PF13386"/>
    </source>
</evidence>
<feature type="domain" description="Urease accessory protein UreH-like transmembrane" evidence="2">
    <location>
        <begin position="32"/>
        <end position="221"/>
    </location>
</feature>
<keyword evidence="1" id="KW-0812">Transmembrane</keyword>
<keyword evidence="1" id="KW-1133">Transmembrane helix</keyword>
<accession>A0A135L613</accession>
<protein>
    <submittedName>
        <fullName evidence="3">Urease accessory protein UreH</fullName>
    </submittedName>
</protein>